<dbReference type="Proteomes" id="UP000524246">
    <property type="component" value="Unassembled WGS sequence"/>
</dbReference>
<sequence length="194" mass="21563">ELSNAFVEIVGKLHLSEDKELLKFSTSSLEKQLWQVPFQRPVGGIVRNGFGTTQRFLLEGTEAGTYQHTGMDLAATLRNSVFSANDGYVKYAGYFGTYGNTVIIDHGFGLLSFYGHLSSISVKVDTMVQKGVELGRTGSSGLAEGDHLHFEMRLQGVPVDPIEWFDTRWINDHIIAKRHQMLGQASAQPEEEIE</sequence>
<dbReference type="SUPFAM" id="SSF51261">
    <property type="entry name" value="Duplicated hybrid motif"/>
    <property type="match status" value="1"/>
</dbReference>
<evidence type="ECO:0000313" key="3">
    <source>
        <dbReference type="EMBL" id="NMC62945.1"/>
    </source>
</evidence>
<dbReference type="Gene3D" id="2.70.70.10">
    <property type="entry name" value="Glucose Permease (Domain IIA)"/>
    <property type="match status" value="1"/>
</dbReference>
<dbReference type="InterPro" id="IPR011055">
    <property type="entry name" value="Dup_hybrid_motif"/>
</dbReference>
<name>A0A7X9FRF8_9DELT</name>
<feature type="non-terminal residue" evidence="3">
    <location>
        <position position="1"/>
    </location>
</feature>
<feature type="domain" description="M23ase beta-sheet core" evidence="2">
    <location>
        <begin position="67"/>
        <end position="161"/>
    </location>
</feature>
<comment type="caution">
    <text evidence="3">The sequence shown here is derived from an EMBL/GenBank/DDBJ whole genome shotgun (WGS) entry which is preliminary data.</text>
</comment>
<accession>A0A7X9FRF8</accession>
<dbReference type="GO" id="GO:0004222">
    <property type="term" value="F:metalloendopeptidase activity"/>
    <property type="evidence" value="ECO:0007669"/>
    <property type="project" value="TreeGrafter"/>
</dbReference>
<dbReference type="EMBL" id="JAAZON010000320">
    <property type="protein sequence ID" value="NMC62945.1"/>
    <property type="molecule type" value="Genomic_DNA"/>
</dbReference>
<keyword evidence="1" id="KW-0732">Signal</keyword>
<dbReference type="AlphaFoldDB" id="A0A7X9FRF8"/>
<proteinExistence type="predicted"/>
<evidence type="ECO:0000313" key="4">
    <source>
        <dbReference type="Proteomes" id="UP000524246"/>
    </source>
</evidence>
<dbReference type="InterPro" id="IPR050570">
    <property type="entry name" value="Cell_wall_metabolism_enzyme"/>
</dbReference>
<gene>
    <name evidence="3" type="ORF">GYA55_07225</name>
</gene>
<dbReference type="CDD" id="cd12797">
    <property type="entry name" value="M23_peptidase"/>
    <property type="match status" value="1"/>
</dbReference>
<evidence type="ECO:0000259" key="2">
    <source>
        <dbReference type="Pfam" id="PF01551"/>
    </source>
</evidence>
<dbReference type="PANTHER" id="PTHR21666">
    <property type="entry name" value="PEPTIDASE-RELATED"/>
    <property type="match status" value="1"/>
</dbReference>
<reference evidence="3 4" key="1">
    <citation type="journal article" date="2020" name="Biotechnol. Biofuels">
        <title>New insights from the biogas microbiome by comprehensive genome-resolved metagenomics of nearly 1600 species originating from multiple anaerobic digesters.</title>
        <authorList>
            <person name="Campanaro S."/>
            <person name="Treu L."/>
            <person name="Rodriguez-R L.M."/>
            <person name="Kovalovszki A."/>
            <person name="Ziels R.M."/>
            <person name="Maus I."/>
            <person name="Zhu X."/>
            <person name="Kougias P.G."/>
            <person name="Basile A."/>
            <person name="Luo G."/>
            <person name="Schluter A."/>
            <person name="Konstantinidis K.T."/>
            <person name="Angelidaki I."/>
        </authorList>
    </citation>
    <scope>NUCLEOTIDE SEQUENCE [LARGE SCALE GENOMIC DNA]</scope>
    <source>
        <strain evidence="3">AS27yjCOA_65</strain>
    </source>
</reference>
<dbReference type="InterPro" id="IPR016047">
    <property type="entry name" value="M23ase_b-sheet_dom"/>
</dbReference>
<evidence type="ECO:0000256" key="1">
    <source>
        <dbReference type="ARBA" id="ARBA00022729"/>
    </source>
</evidence>
<dbReference type="PANTHER" id="PTHR21666:SF289">
    <property type="entry name" value="L-ALA--D-GLU ENDOPEPTIDASE"/>
    <property type="match status" value="1"/>
</dbReference>
<protein>
    <submittedName>
        <fullName evidence="3">M23 family metallopeptidase</fullName>
    </submittedName>
</protein>
<organism evidence="3 4">
    <name type="scientific">SAR324 cluster bacterium</name>
    <dbReference type="NCBI Taxonomy" id="2024889"/>
    <lineage>
        <taxon>Bacteria</taxon>
        <taxon>Deltaproteobacteria</taxon>
        <taxon>SAR324 cluster</taxon>
    </lineage>
</organism>
<dbReference type="Pfam" id="PF01551">
    <property type="entry name" value="Peptidase_M23"/>
    <property type="match status" value="1"/>
</dbReference>